<feature type="domain" description="YMGG-like Gly-zipper" evidence="2">
    <location>
        <begin position="28"/>
        <end position="68"/>
    </location>
</feature>
<organism evidence="3 4">
    <name type="scientific">Rariglobus hedericola</name>
    <dbReference type="NCBI Taxonomy" id="2597822"/>
    <lineage>
        <taxon>Bacteria</taxon>
        <taxon>Pseudomonadati</taxon>
        <taxon>Verrucomicrobiota</taxon>
        <taxon>Opitutia</taxon>
        <taxon>Opitutales</taxon>
        <taxon>Opitutaceae</taxon>
        <taxon>Rariglobus</taxon>
    </lineage>
</organism>
<dbReference type="InterPro" id="IPR027367">
    <property type="entry name" value="Gly-zipper_YMGG"/>
</dbReference>
<dbReference type="Pfam" id="PF13441">
    <property type="entry name" value="Gly-zipper_YMGG"/>
    <property type="match status" value="1"/>
</dbReference>
<evidence type="ECO:0000259" key="2">
    <source>
        <dbReference type="Pfam" id="PF13441"/>
    </source>
</evidence>
<dbReference type="Proteomes" id="UP000315648">
    <property type="component" value="Unassembled WGS sequence"/>
</dbReference>
<evidence type="ECO:0000313" key="4">
    <source>
        <dbReference type="Proteomes" id="UP000315648"/>
    </source>
</evidence>
<comment type="caution">
    <text evidence="3">The sequence shown here is derived from an EMBL/GenBank/DDBJ whole genome shotgun (WGS) entry which is preliminary data.</text>
</comment>
<reference evidence="3 4" key="1">
    <citation type="submission" date="2019-07" db="EMBL/GenBank/DDBJ databases">
        <title>Description of 53C-WASEF.</title>
        <authorList>
            <person name="Pitt A."/>
            <person name="Hahn M.W."/>
        </authorList>
    </citation>
    <scope>NUCLEOTIDE SEQUENCE [LARGE SCALE GENOMIC DNA]</scope>
    <source>
        <strain evidence="3 4">53C-WASEF</strain>
    </source>
</reference>
<proteinExistence type="predicted"/>
<keyword evidence="4" id="KW-1185">Reference proteome</keyword>
<dbReference type="AlphaFoldDB" id="A0A556QJU1"/>
<accession>A0A556QJU1</accession>
<protein>
    <submittedName>
        <fullName evidence="3">Glycine zipper 2TM domain-containing protein</fullName>
    </submittedName>
</protein>
<evidence type="ECO:0000313" key="3">
    <source>
        <dbReference type="EMBL" id="TSJ76899.1"/>
    </source>
</evidence>
<sequence length="159" mass="16418">MKKTLLALGVVALIAIPAQAQAIRPAVVQGAVLGGVAGAVIGHNSGRHTGEGAVIGALAGALIGTAVDRSNQTTVVYAPAPQPVYCPPPPVTTQVVYVQSAPVVYSTGYYAPSPAPTVVIYRSAPPPVVVYQNYGYASYPQPVYHQGPRGGYPGRGWRR</sequence>
<gene>
    <name evidence="3" type="ORF">FPL22_12335</name>
</gene>
<feature type="signal peptide" evidence="1">
    <location>
        <begin position="1"/>
        <end position="20"/>
    </location>
</feature>
<feature type="chain" id="PRO_5022190750" evidence="1">
    <location>
        <begin position="21"/>
        <end position="159"/>
    </location>
</feature>
<evidence type="ECO:0000256" key="1">
    <source>
        <dbReference type="SAM" id="SignalP"/>
    </source>
</evidence>
<keyword evidence="1" id="KW-0732">Signal</keyword>
<dbReference type="RefSeq" id="WP_144230719.1">
    <property type="nucleotide sequence ID" value="NZ_CBCRVV010000017.1"/>
</dbReference>
<dbReference type="EMBL" id="VMBG01000002">
    <property type="protein sequence ID" value="TSJ76899.1"/>
    <property type="molecule type" value="Genomic_DNA"/>
</dbReference>
<name>A0A556QJU1_9BACT</name>